<feature type="domain" description="Carbohydrate kinase FGGY N-terminal" evidence="11">
    <location>
        <begin position="8"/>
        <end position="248"/>
    </location>
</feature>
<keyword evidence="3 8" id="KW-0808">Transferase</keyword>
<evidence type="ECO:0000259" key="12">
    <source>
        <dbReference type="Pfam" id="PF02782"/>
    </source>
</evidence>
<comment type="catalytic activity">
    <reaction evidence="8 10">
        <text>D-xylulose + ATP = D-xylulose 5-phosphate + ADP + H(+)</text>
        <dbReference type="Rhea" id="RHEA:10964"/>
        <dbReference type="ChEBI" id="CHEBI:15378"/>
        <dbReference type="ChEBI" id="CHEBI:17140"/>
        <dbReference type="ChEBI" id="CHEBI:30616"/>
        <dbReference type="ChEBI" id="CHEBI:57737"/>
        <dbReference type="ChEBI" id="CHEBI:456216"/>
        <dbReference type="EC" id="2.7.1.17"/>
    </reaction>
</comment>
<reference evidence="14" key="1">
    <citation type="submission" date="2010-05" db="EMBL/GenBank/DDBJ databases">
        <title>The complete genome of Truepera radiovictris DSM 17093.</title>
        <authorList>
            <consortium name="US DOE Joint Genome Institute (JGI-PGF)"/>
            <person name="Lucas S."/>
            <person name="Copeland A."/>
            <person name="Lapidus A."/>
            <person name="Glavina del Rio T."/>
            <person name="Dalin E."/>
            <person name="Tice H."/>
            <person name="Bruce D."/>
            <person name="Goodwin L."/>
            <person name="Pitluck S."/>
            <person name="Kyrpides N."/>
            <person name="Mavromatis K."/>
            <person name="Ovchinnikova G."/>
            <person name="Munk A.C."/>
            <person name="Detter J.C."/>
            <person name="Han C."/>
            <person name="Tapia R."/>
            <person name="Land M."/>
            <person name="Hauser L."/>
            <person name="Markowitz V."/>
            <person name="Cheng J.-F."/>
            <person name="Hugenholtz P."/>
            <person name="Woyke T."/>
            <person name="Wu D."/>
            <person name="Tindall B."/>
            <person name="Pomrenke H.G."/>
            <person name="Brambilla E."/>
            <person name="Klenk H.-P."/>
            <person name="Eisen J.A."/>
        </authorList>
    </citation>
    <scope>NUCLEOTIDE SEQUENCE [LARGE SCALE GENOMIC DNA]</scope>
    <source>
        <strain evidence="14">DSM 17093 / CIP 108686 / LMG 22925 / RQ-24</strain>
    </source>
</reference>
<evidence type="ECO:0000256" key="9">
    <source>
        <dbReference type="RuleBase" id="RU003733"/>
    </source>
</evidence>
<dbReference type="EMBL" id="CP002049">
    <property type="protein sequence ID" value="ADI14125.1"/>
    <property type="molecule type" value="Genomic_DNA"/>
</dbReference>
<evidence type="ECO:0000313" key="14">
    <source>
        <dbReference type="Proteomes" id="UP000000379"/>
    </source>
</evidence>
<proteinExistence type="inferred from homology"/>
<dbReference type="CDD" id="cd07808">
    <property type="entry name" value="ASKHA_NBD_FGGY_EcXK-like"/>
    <property type="match status" value="1"/>
</dbReference>
<comment type="function">
    <text evidence="8">Catalyzes the phosphorylation of D-xylulose to D-xylulose 5-phosphate.</text>
</comment>
<evidence type="ECO:0000256" key="2">
    <source>
        <dbReference type="ARBA" id="ARBA00022629"/>
    </source>
</evidence>
<dbReference type="InterPro" id="IPR050406">
    <property type="entry name" value="FGGY_Carb_Kinase"/>
</dbReference>
<dbReference type="NCBIfam" id="TIGR01312">
    <property type="entry name" value="XylB"/>
    <property type="match status" value="1"/>
</dbReference>
<sequence>MTGERPLALGLDLGTSGVRAVAVDERGALVAEATRTYPLLTPRPGWTEQRPEDWVDASLSALAELAAQLTGAPVALGLSGQMHGLVALDGAGEPVRPALLWNDQRTGEAVRELEAAVPKETLVARTGNPAITGFQLPKLLWLRAAEPEAFARTRHVLLPKDFLGFVLSGERAAEPSDASGTGCFHLETKTWDEEVLGALGLSADLFPPIVPSHAVVGRLRGALAERTGLPKGLPVVAGAGDNAAAATGLGLSSRTPRLGSVSLGTSGVVFAPLKAPTPDPGGRVHLFCHADGGYHLLGVTLAAAGSLEWYRKTFCPERSFGELVAEAASSPPGASGVTFKPYLAGERTPHLNPDLRGSWTGLSLATRHADVVRALLEGVAFSLRDAYDIIRPLSPLERALVTGGGAKSELWVQMVADVLELPLAKPEQNQGAAYGAALLAWQGVGRVEHAADLARTAVAAEVTPASAAPYEAALRRYRSGH</sequence>
<dbReference type="PANTHER" id="PTHR43095">
    <property type="entry name" value="SUGAR KINASE"/>
    <property type="match status" value="1"/>
</dbReference>
<gene>
    <name evidence="8 10" type="primary">xylB</name>
    <name evidence="13" type="ordered locus">Trad_0997</name>
</gene>
<dbReference type="InterPro" id="IPR006000">
    <property type="entry name" value="Xylulokinase"/>
</dbReference>
<dbReference type="RefSeq" id="WP_013177496.1">
    <property type="nucleotide sequence ID" value="NC_014221.1"/>
</dbReference>
<dbReference type="OrthoDB" id="9805576at2"/>
<keyword evidence="6 8" id="KW-0067">ATP-binding</keyword>
<dbReference type="InterPro" id="IPR018485">
    <property type="entry name" value="FGGY_C"/>
</dbReference>
<evidence type="ECO:0000256" key="1">
    <source>
        <dbReference type="ARBA" id="ARBA00009156"/>
    </source>
</evidence>
<dbReference type="PROSITE" id="PS00445">
    <property type="entry name" value="FGGY_KINASES_2"/>
    <property type="match status" value="1"/>
</dbReference>
<dbReference type="Gene3D" id="3.30.420.40">
    <property type="match status" value="2"/>
</dbReference>
<dbReference type="InterPro" id="IPR018483">
    <property type="entry name" value="Carb_kinase_FGGY_CS"/>
</dbReference>
<dbReference type="GO" id="GO:0042732">
    <property type="term" value="P:D-xylose metabolic process"/>
    <property type="evidence" value="ECO:0007669"/>
    <property type="project" value="UniProtKB-KW"/>
</dbReference>
<dbReference type="PIRSF" id="PIRSF000538">
    <property type="entry name" value="GlpK"/>
    <property type="match status" value="1"/>
</dbReference>
<protein>
    <recommendedName>
        <fullName evidence="8 10">Xylulose kinase</fullName>
        <shortName evidence="8 10">Xylulokinase</shortName>
        <ecNumber evidence="8 10">2.7.1.17</ecNumber>
    </recommendedName>
</protein>
<keyword evidence="7 8" id="KW-0119">Carbohydrate metabolism</keyword>
<dbReference type="STRING" id="649638.Trad_0997"/>
<dbReference type="GO" id="GO:0005524">
    <property type="term" value="F:ATP binding"/>
    <property type="evidence" value="ECO:0007669"/>
    <property type="project" value="UniProtKB-UniRule"/>
</dbReference>
<dbReference type="AlphaFoldDB" id="D7CV97"/>
<dbReference type="HAMAP" id="MF_02220">
    <property type="entry name" value="XylB"/>
    <property type="match status" value="1"/>
</dbReference>
<feature type="binding site" evidence="8">
    <location>
        <begin position="82"/>
        <end position="83"/>
    </location>
    <ligand>
        <name>substrate</name>
    </ligand>
</feature>
<comment type="similarity">
    <text evidence="1 8 9">Belongs to the FGGY kinase family.</text>
</comment>
<reference evidence="13 14" key="2">
    <citation type="journal article" date="2011" name="Stand. Genomic Sci.">
        <title>Complete genome sequence of Truepera radiovictrix type strain (RQ-24).</title>
        <authorList>
            <person name="Ivanova N."/>
            <person name="Rohde C."/>
            <person name="Munk C."/>
            <person name="Nolan M."/>
            <person name="Lucas S."/>
            <person name="Del Rio T.G."/>
            <person name="Tice H."/>
            <person name="Deshpande S."/>
            <person name="Cheng J.F."/>
            <person name="Tapia R."/>
            <person name="Han C."/>
            <person name="Goodwin L."/>
            <person name="Pitluck S."/>
            <person name="Liolios K."/>
            <person name="Mavromatis K."/>
            <person name="Mikhailova N."/>
            <person name="Pati A."/>
            <person name="Chen A."/>
            <person name="Palaniappan K."/>
            <person name="Land M."/>
            <person name="Hauser L."/>
            <person name="Chang Y.J."/>
            <person name="Jeffries C.D."/>
            <person name="Brambilla E."/>
            <person name="Rohde M."/>
            <person name="Goker M."/>
            <person name="Tindall B.J."/>
            <person name="Woyke T."/>
            <person name="Bristow J."/>
            <person name="Eisen J.A."/>
            <person name="Markowitz V."/>
            <person name="Hugenholtz P."/>
            <person name="Kyrpides N.C."/>
            <person name="Klenk H.P."/>
            <person name="Lapidus A."/>
        </authorList>
    </citation>
    <scope>NUCLEOTIDE SEQUENCE [LARGE SCALE GENOMIC DNA]</scope>
    <source>
        <strain evidence="14">DSM 17093 / CIP 108686 / LMG 22925 / RQ-24</strain>
    </source>
</reference>
<evidence type="ECO:0000259" key="11">
    <source>
        <dbReference type="Pfam" id="PF00370"/>
    </source>
</evidence>
<dbReference type="SUPFAM" id="SSF53067">
    <property type="entry name" value="Actin-like ATPase domain"/>
    <property type="match status" value="2"/>
</dbReference>
<evidence type="ECO:0000256" key="8">
    <source>
        <dbReference type="HAMAP-Rule" id="MF_02220"/>
    </source>
</evidence>
<feature type="site" description="Important for activity" evidence="8">
    <location>
        <position position="12"/>
    </location>
</feature>
<dbReference type="Pfam" id="PF00370">
    <property type="entry name" value="FGGY_N"/>
    <property type="match status" value="1"/>
</dbReference>
<dbReference type="EC" id="2.7.1.17" evidence="8 10"/>
<keyword evidence="14" id="KW-1185">Reference proteome</keyword>
<evidence type="ECO:0000256" key="4">
    <source>
        <dbReference type="ARBA" id="ARBA00022741"/>
    </source>
</evidence>
<accession>D7CV97</accession>
<dbReference type="GO" id="GO:0005998">
    <property type="term" value="P:xylulose catabolic process"/>
    <property type="evidence" value="ECO:0007669"/>
    <property type="project" value="UniProtKB-UniRule"/>
</dbReference>
<dbReference type="InterPro" id="IPR043129">
    <property type="entry name" value="ATPase_NBD"/>
</dbReference>
<evidence type="ECO:0000313" key="13">
    <source>
        <dbReference type="EMBL" id="ADI14125.1"/>
    </source>
</evidence>
<dbReference type="KEGG" id="tra:Trad_0997"/>
<dbReference type="GO" id="GO:0004856">
    <property type="term" value="F:D-xylulokinase activity"/>
    <property type="evidence" value="ECO:0007669"/>
    <property type="project" value="UniProtKB-UniRule"/>
</dbReference>
<name>D7CV97_TRURR</name>
<keyword evidence="4 8" id="KW-0547">Nucleotide-binding</keyword>
<evidence type="ECO:0000256" key="10">
    <source>
        <dbReference type="RuleBase" id="RU364073"/>
    </source>
</evidence>
<organism evidence="13 14">
    <name type="scientific">Truepera radiovictrix (strain DSM 17093 / CIP 108686 / LMG 22925 / RQ-24)</name>
    <dbReference type="NCBI Taxonomy" id="649638"/>
    <lineage>
        <taxon>Bacteria</taxon>
        <taxon>Thermotogati</taxon>
        <taxon>Deinococcota</taxon>
        <taxon>Deinococci</taxon>
        <taxon>Trueperales</taxon>
        <taxon>Trueperaceae</taxon>
        <taxon>Truepera</taxon>
    </lineage>
</organism>
<dbReference type="HOGENOM" id="CLU_009281_3_0_0"/>
<dbReference type="Pfam" id="PF02782">
    <property type="entry name" value="FGGY_C"/>
    <property type="match status" value="1"/>
</dbReference>
<keyword evidence="5 8" id="KW-0418">Kinase</keyword>
<dbReference type="PANTHER" id="PTHR43095:SF5">
    <property type="entry name" value="XYLULOSE KINASE"/>
    <property type="match status" value="1"/>
</dbReference>
<keyword evidence="2 8" id="KW-0859">Xylose metabolism</keyword>
<dbReference type="eggNOG" id="COG1070">
    <property type="taxonomic scope" value="Bacteria"/>
</dbReference>
<dbReference type="InterPro" id="IPR018484">
    <property type="entry name" value="FGGY_N"/>
</dbReference>
<evidence type="ECO:0000256" key="3">
    <source>
        <dbReference type="ARBA" id="ARBA00022679"/>
    </source>
</evidence>
<feature type="domain" description="Carbohydrate kinase FGGY C-terminal" evidence="12">
    <location>
        <begin position="260"/>
        <end position="440"/>
    </location>
</feature>
<evidence type="ECO:0000256" key="7">
    <source>
        <dbReference type="ARBA" id="ARBA00023277"/>
    </source>
</evidence>
<feature type="active site" description="Proton acceptor" evidence="8">
    <location>
        <position position="241"/>
    </location>
</feature>
<evidence type="ECO:0000256" key="6">
    <source>
        <dbReference type="ARBA" id="ARBA00022840"/>
    </source>
</evidence>
<dbReference type="InterPro" id="IPR000577">
    <property type="entry name" value="Carb_kinase_FGGY"/>
</dbReference>
<evidence type="ECO:0000256" key="5">
    <source>
        <dbReference type="ARBA" id="ARBA00022777"/>
    </source>
</evidence>
<dbReference type="Proteomes" id="UP000000379">
    <property type="component" value="Chromosome"/>
</dbReference>